<dbReference type="Proteomes" id="UP000007347">
    <property type="component" value="Chromosome"/>
</dbReference>
<dbReference type="AlphaFoldDB" id="K0NPN4"/>
<evidence type="ECO:0000313" key="2">
    <source>
        <dbReference type="EMBL" id="CCK82088.1"/>
    </source>
</evidence>
<protein>
    <submittedName>
        <fullName evidence="2">Uncharacterized protein</fullName>
    </submittedName>
</protein>
<proteinExistence type="predicted"/>
<sequence length="74" mass="8231">MNSPFYRKNFANKTPRLSLCLWAKPPNMRSGCGIDMKVLSTPMATLLIKQIICLGLFFNGMVVLVLKPLKTGMA</sequence>
<dbReference type="HOGENOM" id="CLU_2681774_0_0_7"/>
<keyword evidence="1" id="KW-1133">Transmembrane helix</keyword>
<organism evidence="2 3">
    <name type="scientific">Desulfobacula toluolica (strain DSM 7467 / Tol2)</name>
    <dbReference type="NCBI Taxonomy" id="651182"/>
    <lineage>
        <taxon>Bacteria</taxon>
        <taxon>Pseudomonadati</taxon>
        <taxon>Thermodesulfobacteriota</taxon>
        <taxon>Desulfobacteria</taxon>
        <taxon>Desulfobacterales</taxon>
        <taxon>Desulfobacteraceae</taxon>
        <taxon>Desulfobacula</taxon>
    </lineage>
</organism>
<keyword evidence="1" id="KW-0812">Transmembrane</keyword>
<gene>
    <name evidence="2" type="ordered locus">TOL2_C39320</name>
</gene>
<dbReference type="EMBL" id="FO203503">
    <property type="protein sequence ID" value="CCK82088.1"/>
    <property type="molecule type" value="Genomic_DNA"/>
</dbReference>
<keyword evidence="3" id="KW-1185">Reference proteome</keyword>
<name>K0NPN4_DESTT</name>
<dbReference type="KEGG" id="dto:TOL2_C39320"/>
<accession>K0NPN4</accession>
<evidence type="ECO:0000256" key="1">
    <source>
        <dbReference type="SAM" id="Phobius"/>
    </source>
</evidence>
<keyword evidence="1" id="KW-0472">Membrane</keyword>
<reference evidence="2 3" key="1">
    <citation type="journal article" date="2013" name="Environ. Microbiol.">
        <title>Complete genome, catabolic sub-proteomes and key-metabolites of Desulfobacula toluolica Tol2, a marine, aromatic compound-degrading, sulfate-reducing bacterium.</title>
        <authorList>
            <person name="Wohlbrand L."/>
            <person name="Jacob J.H."/>
            <person name="Kube M."/>
            <person name="Mussmann M."/>
            <person name="Jarling R."/>
            <person name="Beck A."/>
            <person name="Amann R."/>
            <person name="Wilkes H."/>
            <person name="Reinhardt R."/>
            <person name="Rabus R."/>
        </authorList>
    </citation>
    <scope>NUCLEOTIDE SEQUENCE [LARGE SCALE GENOMIC DNA]</scope>
    <source>
        <strain evidence="3">DSM 7467 / Tol2</strain>
    </source>
</reference>
<evidence type="ECO:0000313" key="3">
    <source>
        <dbReference type="Proteomes" id="UP000007347"/>
    </source>
</evidence>
<feature type="transmembrane region" description="Helical" evidence="1">
    <location>
        <begin position="46"/>
        <end position="66"/>
    </location>
</feature>